<evidence type="ECO:0000256" key="2">
    <source>
        <dbReference type="SAM" id="Phobius"/>
    </source>
</evidence>
<gene>
    <name evidence="3" type="ORF">GGQ59_000151</name>
</gene>
<feature type="region of interest" description="Disordered" evidence="1">
    <location>
        <begin position="1"/>
        <end position="27"/>
    </location>
</feature>
<keyword evidence="2" id="KW-0812">Transmembrane</keyword>
<reference evidence="3 4" key="1">
    <citation type="submission" date="2020-08" db="EMBL/GenBank/DDBJ databases">
        <title>Genomic Encyclopedia of Type Strains, Phase IV (KMG-IV): sequencing the most valuable type-strain genomes for metagenomic binning, comparative biology and taxonomic classification.</title>
        <authorList>
            <person name="Goeker M."/>
        </authorList>
    </citation>
    <scope>NUCLEOTIDE SEQUENCE [LARGE SCALE GENOMIC DNA]</scope>
    <source>
        <strain evidence="3 4">DSM 102850</strain>
    </source>
</reference>
<organism evidence="3 4">
    <name type="scientific">Parvularcula dongshanensis</name>
    <dbReference type="NCBI Taxonomy" id="1173995"/>
    <lineage>
        <taxon>Bacteria</taxon>
        <taxon>Pseudomonadati</taxon>
        <taxon>Pseudomonadota</taxon>
        <taxon>Alphaproteobacteria</taxon>
        <taxon>Parvularculales</taxon>
        <taxon>Parvularculaceae</taxon>
        <taxon>Parvularcula</taxon>
    </lineage>
</organism>
<accession>A0A840I039</accession>
<name>A0A840I039_9PROT</name>
<comment type="caution">
    <text evidence="3">The sequence shown here is derived from an EMBL/GenBank/DDBJ whole genome shotgun (WGS) entry which is preliminary data.</text>
</comment>
<evidence type="ECO:0000256" key="1">
    <source>
        <dbReference type="SAM" id="MobiDB-lite"/>
    </source>
</evidence>
<evidence type="ECO:0000313" key="3">
    <source>
        <dbReference type="EMBL" id="MBB4657651.1"/>
    </source>
</evidence>
<feature type="transmembrane region" description="Helical" evidence="2">
    <location>
        <begin position="64"/>
        <end position="84"/>
    </location>
</feature>
<feature type="compositionally biased region" description="Acidic residues" evidence="1">
    <location>
        <begin position="1"/>
        <end position="16"/>
    </location>
</feature>
<evidence type="ECO:0000313" key="4">
    <source>
        <dbReference type="Proteomes" id="UP000563524"/>
    </source>
</evidence>
<feature type="transmembrane region" description="Helical" evidence="2">
    <location>
        <begin position="37"/>
        <end position="58"/>
    </location>
</feature>
<keyword evidence="2" id="KW-1133">Transmembrane helix</keyword>
<keyword evidence="2" id="KW-0472">Membrane</keyword>
<keyword evidence="4" id="KW-1185">Reference proteome</keyword>
<protein>
    <submittedName>
        <fullName evidence="3">Uncharacterized protein</fullName>
    </submittedName>
</protein>
<dbReference type="AlphaFoldDB" id="A0A840I039"/>
<proteinExistence type="predicted"/>
<dbReference type="RefSeq" id="WP_183814929.1">
    <property type="nucleotide sequence ID" value="NZ_JACHOB010000001.1"/>
</dbReference>
<dbReference type="EMBL" id="JACHOB010000001">
    <property type="protein sequence ID" value="MBB4657651.1"/>
    <property type="molecule type" value="Genomic_DNA"/>
</dbReference>
<dbReference type="Proteomes" id="UP000563524">
    <property type="component" value="Unassembled WGS sequence"/>
</dbReference>
<sequence length="94" mass="10277">MTDEADEMSVLDEPNPEAEGNRTEVDHGKTYHNMMRFGFASGLPIATGIVMFVILLLLGTNFLVSLFLAFLTWLGVLGFAKTFFVHSGTEGPGH</sequence>